<dbReference type="AlphaFoldDB" id="A0A9W9X5W8"/>
<gene>
    <name evidence="1" type="ORF">N7539_004901</name>
</gene>
<reference evidence="1" key="1">
    <citation type="submission" date="2022-12" db="EMBL/GenBank/DDBJ databases">
        <authorList>
            <person name="Petersen C."/>
        </authorList>
    </citation>
    <scope>NUCLEOTIDE SEQUENCE</scope>
    <source>
        <strain evidence="1">IBT 30728</strain>
    </source>
</reference>
<evidence type="ECO:0000313" key="1">
    <source>
        <dbReference type="EMBL" id="KAJ5484913.1"/>
    </source>
</evidence>
<accession>A0A9W9X5W8</accession>
<evidence type="ECO:0000313" key="2">
    <source>
        <dbReference type="Proteomes" id="UP001148312"/>
    </source>
</evidence>
<organism evidence="1 2">
    <name type="scientific">Penicillium diatomitis</name>
    <dbReference type="NCBI Taxonomy" id="2819901"/>
    <lineage>
        <taxon>Eukaryota</taxon>
        <taxon>Fungi</taxon>
        <taxon>Dikarya</taxon>
        <taxon>Ascomycota</taxon>
        <taxon>Pezizomycotina</taxon>
        <taxon>Eurotiomycetes</taxon>
        <taxon>Eurotiomycetidae</taxon>
        <taxon>Eurotiales</taxon>
        <taxon>Aspergillaceae</taxon>
        <taxon>Penicillium</taxon>
    </lineage>
</organism>
<proteinExistence type="predicted"/>
<sequence>MTTSYWTSLYLFHLSSQIPLFFYFTSNHDAVPVTDHSRFLLTSFERPRLDPEVTTRTRAITEHQDALIVTCIWWSASRYGSR</sequence>
<comment type="caution">
    <text evidence="1">The sequence shown here is derived from an EMBL/GenBank/DDBJ whole genome shotgun (WGS) entry which is preliminary data.</text>
</comment>
<keyword evidence="2" id="KW-1185">Reference proteome</keyword>
<name>A0A9W9X5W8_9EURO</name>
<reference evidence="1" key="2">
    <citation type="journal article" date="2023" name="IMA Fungus">
        <title>Comparative genomic study of the Penicillium genus elucidates a diverse pangenome and 15 lateral gene transfer events.</title>
        <authorList>
            <person name="Petersen C."/>
            <person name="Sorensen T."/>
            <person name="Nielsen M.R."/>
            <person name="Sondergaard T.E."/>
            <person name="Sorensen J.L."/>
            <person name="Fitzpatrick D.A."/>
            <person name="Frisvad J.C."/>
            <person name="Nielsen K.L."/>
        </authorList>
    </citation>
    <scope>NUCLEOTIDE SEQUENCE</scope>
    <source>
        <strain evidence="1">IBT 30728</strain>
    </source>
</reference>
<protein>
    <submittedName>
        <fullName evidence="1">Uncharacterized protein</fullName>
    </submittedName>
</protein>
<dbReference type="Proteomes" id="UP001148312">
    <property type="component" value="Unassembled WGS sequence"/>
</dbReference>
<dbReference type="GeneID" id="81624752"/>
<dbReference type="EMBL" id="JAPWDQ010000005">
    <property type="protein sequence ID" value="KAJ5484913.1"/>
    <property type="molecule type" value="Genomic_DNA"/>
</dbReference>
<dbReference type="RefSeq" id="XP_056789697.1">
    <property type="nucleotide sequence ID" value="XM_056934503.1"/>
</dbReference>